<reference evidence="1" key="1">
    <citation type="submission" date="2015-04" db="UniProtKB">
        <authorList>
            <consortium name="EnsemblPlants"/>
        </authorList>
    </citation>
    <scope>IDENTIFICATION</scope>
</reference>
<evidence type="ECO:0000313" key="2">
    <source>
        <dbReference type="Proteomes" id="UP000026961"/>
    </source>
</evidence>
<evidence type="ECO:0000313" key="1">
    <source>
        <dbReference type="EnsemblPlants" id="OGLUM12G07240.4"/>
    </source>
</evidence>
<dbReference type="EnsemblPlants" id="OGLUM12G07240.4">
    <property type="protein sequence ID" value="OGLUM12G07240.4"/>
    <property type="gene ID" value="OGLUM12G07240"/>
</dbReference>
<dbReference type="AlphaFoldDB" id="A0A0E0BQE1"/>
<keyword evidence="2" id="KW-1185">Reference proteome</keyword>
<organism evidence="1">
    <name type="scientific">Oryza glumipatula</name>
    <dbReference type="NCBI Taxonomy" id="40148"/>
    <lineage>
        <taxon>Eukaryota</taxon>
        <taxon>Viridiplantae</taxon>
        <taxon>Streptophyta</taxon>
        <taxon>Embryophyta</taxon>
        <taxon>Tracheophyta</taxon>
        <taxon>Spermatophyta</taxon>
        <taxon>Magnoliopsida</taxon>
        <taxon>Liliopsida</taxon>
        <taxon>Poales</taxon>
        <taxon>Poaceae</taxon>
        <taxon>BOP clade</taxon>
        <taxon>Oryzoideae</taxon>
        <taxon>Oryzeae</taxon>
        <taxon>Oryzinae</taxon>
        <taxon>Oryza</taxon>
    </lineage>
</organism>
<dbReference type="HOGENOM" id="CLU_2350164_0_0_1"/>
<sequence length="97" mass="11163">MTDTDYNYINITGSSLFIMGKECYGERIQQPQIEYETLHNPFQKGKQFIHIAASPASTEAFPSNQQFSTPPWLLLLQWCLQGNRWQLLSSRRLSPGP</sequence>
<protein>
    <submittedName>
        <fullName evidence="1">Uncharacterized protein</fullName>
    </submittedName>
</protein>
<accession>A0A0E0BQE1</accession>
<reference evidence="1" key="2">
    <citation type="submission" date="2018-05" db="EMBL/GenBank/DDBJ databases">
        <title>OgluRS3 (Oryza glumaepatula Reference Sequence Version 3).</title>
        <authorList>
            <person name="Zhang J."/>
            <person name="Kudrna D."/>
            <person name="Lee S."/>
            <person name="Talag J."/>
            <person name="Welchert J."/>
            <person name="Wing R.A."/>
        </authorList>
    </citation>
    <scope>NUCLEOTIDE SEQUENCE [LARGE SCALE GENOMIC DNA]</scope>
</reference>
<dbReference type="Proteomes" id="UP000026961">
    <property type="component" value="Chromosome 12"/>
</dbReference>
<proteinExistence type="predicted"/>
<name>A0A0E0BQE1_9ORYZ</name>
<dbReference type="Gramene" id="OGLUM12G07240.4">
    <property type="protein sequence ID" value="OGLUM12G07240.4"/>
    <property type="gene ID" value="OGLUM12G07240"/>
</dbReference>